<evidence type="ECO:0000313" key="4">
    <source>
        <dbReference type="Proteomes" id="UP000499080"/>
    </source>
</evidence>
<accession>A0A4Y2W2K9</accession>
<dbReference type="Pfam" id="PF00651">
    <property type="entry name" value="BTB"/>
    <property type="match status" value="1"/>
</dbReference>
<dbReference type="InterPro" id="IPR011333">
    <property type="entry name" value="SKP1/BTB/POZ_sf"/>
</dbReference>
<evidence type="ECO:0000256" key="1">
    <source>
        <dbReference type="SAM" id="Phobius"/>
    </source>
</evidence>
<keyword evidence="4" id="KW-1185">Reference proteome</keyword>
<dbReference type="OrthoDB" id="10249567at2759"/>
<dbReference type="AlphaFoldDB" id="A0A4Y2W2K9"/>
<dbReference type="Proteomes" id="UP000499080">
    <property type="component" value="Unassembled WGS sequence"/>
</dbReference>
<keyword evidence="1" id="KW-0812">Transmembrane</keyword>
<evidence type="ECO:0000313" key="3">
    <source>
        <dbReference type="EMBL" id="GBO30796.1"/>
    </source>
</evidence>
<dbReference type="Gene3D" id="3.30.710.10">
    <property type="entry name" value="Potassium Channel Kv1.1, Chain A"/>
    <property type="match status" value="1"/>
</dbReference>
<keyword evidence="1" id="KW-1133">Transmembrane helix</keyword>
<feature type="transmembrane region" description="Helical" evidence="1">
    <location>
        <begin position="81"/>
        <end position="102"/>
    </location>
</feature>
<keyword evidence="1" id="KW-0472">Membrane</keyword>
<dbReference type="Gene3D" id="1.25.40.420">
    <property type="match status" value="1"/>
</dbReference>
<proteinExistence type="predicted"/>
<comment type="caution">
    <text evidence="3">The sequence shown here is derived from an EMBL/GenBank/DDBJ whole genome shotgun (WGS) entry which is preliminary data.</text>
</comment>
<sequence>METVKYKKDAEEIDGSFLHVEEANEDEGNITYVLRWVVRDYARIVAGIYYRCHYISIGKSIHNLRILKHDTKVRDFRDRKLYCILLGLTPATSCAKISFVLIGSRNREIQPENKGVLQHILDRRCFYEFSESYLPTEHLDLVAVCKITAAKSIRVGVGIEKSTILQDFECLYGSGLLSDVKLCVGDREFDAHKVVLAARSPVFAAMLRNKMKENSENRIEVEDSNETAVGELLRYLYAEKTIPLTIDLALDLFELADKYDIQTLKSETANYLRCNFSVENILDILVAADLHDEKQMKKEAIEFIADNLWCLLKTPKWKTFRTRLELVDCILAYLS</sequence>
<dbReference type="EMBL" id="BGPR01054008">
    <property type="protein sequence ID" value="GBO30796.1"/>
    <property type="molecule type" value="Genomic_DNA"/>
</dbReference>
<gene>
    <name evidence="3" type="primary">SPOP_20</name>
    <name evidence="3" type="ORF">AVEN_220553_1</name>
</gene>
<name>A0A4Y2W2K9_ARAVE</name>
<evidence type="ECO:0000259" key="2">
    <source>
        <dbReference type="PROSITE" id="PS50097"/>
    </source>
</evidence>
<reference evidence="3 4" key="1">
    <citation type="journal article" date="2019" name="Sci. Rep.">
        <title>Orb-weaving spider Araneus ventricosus genome elucidates the spidroin gene catalogue.</title>
        <authorList>
            <person name="Kono N."/>
            <person name="Nakamura H."/>
            <person name="Ohtoshi R."/>
            <person name="Moran D.A.P."/>
            <person name="Shinohara A."/>
            <person name="Yoshida Y."/>
            <person name="Fujiwara M."/>
            <person name="Mori M."/>
            <person name="Tomita M."/>
            <person name="Arakawa K."/>
        </authorList>
    </citation>
    <scope>NUCLEOTIDE SEQUENCE [LARGE SCALE GENOMIC DNA]</scope>
</reference>
<dbReference type="PANTHER" id="PTHR24413">
    <property type="entry name" value="SPECKLE-TYPE POZ PROTEIN"/>
    <property type="match status" value="1"/>
</dbReference>
<dbReference type="SUPFAM" id="SSF54695">
    <property type="entry name" value="POZ domain"/>
    <property type="match status" value="1"/>
</dbReference>
<dbReference type="SMART" id="SM00225">
    <property type="entry name" value="BTB"/>
    <property type="match status" value="1"/>
</dbReference>
<dbReference type="InterPro" id="IPR000210">
    <property type="entry name" value="BTB/POZ_dom"/>
</dbReference>
<protein>
    <submittedName>
        <fullName evidence="3">Speckle-type POZ protein</fullName>
    </submittedName>
</protein>
<organism evidence="3 4">
    <name type="scientific">Araneus ventricosus</name>
    <name type="common">Orbweaver spider</name>
    <name type="synonym">Epeira ventricosa</name>
    <dbReference type="NCBI Taxonomy" id="182803"/>
    <lineage>
        <taxon>Eukaryota</taxon>
        <taxon>Metazoa</taxon>
        <taxon>Ecdysozoa</taxon>
        <taxon>Arthropoda</taxon>
        <taxon>Chelicerata</taxon>
        <taxon>Arachnida</taxon>
        <taxon>Araneae</taxon>
        <taxon>Araneomorphae</taxon>
        <taxon>Entelegynae</taxon>
        <taxon>Araneoidea</taxon>
        <taxon>Araneidae</taxon>
        <taxon>Araneus</taxon>
    </lineage>
</organism>
<feature type="domain" description="BTB" evidence="2">
    <location>
        <begin position="178"/>
        <end position="240"/>
    </location>
</feature>
<dbReference type="PROSITE" id="PS50097">
    <property type="entry name" value="BTB"/>
    <property type="match status" value="1"/>
</dbReference>